<feature type="compositionally biased region" description="Low complexity" evidence="1">
    <location>
        <begin position="75"/>
        <end position="90"/>
    </location>
</feature>
<dbReference type="EMBL" id="CADEAL010001902">
    <property type="protein sequence ID" value="CAB1436549.1"/>
    <property type="molecule type" value="Genomic_DNA"/>
</dbReference>
<accession>A0A9N7YLY8</accession>
<gene>
    <name evidence="2" type="ORF">PLEPLA_LOCUS24582</name>
</gene>
<keyword evidence="3" id="KW-1185">Reference proteome</keyword>
<evidence type="ECO:0000313" key="3">
    <source>
        <dbReference type="Proteomes" id="UP001153269"/>
    </source>
</evidence>
<dbReference type="AlphaFoldDB" id="A0A9N7YLY8"/>
<reference evidence="2" key="1">
    <citation type="submission" date="2020-03" db="EMBL/GenBank/DDBJ databases">
        <authorList>
            <person name="Weist P."/>
        </authorList>
    </citation>
    <scope>NUCLEOTIDE SEQUENCE</scope>
</reference>
<comment type="caution">
    <text evidence="2">The sequence shown here is derived from an EMBL/GenBank/DDBJ whole genome shotgun (WGS) entry which is preliminary data.</text>
</comment>
<organism evidence="2 3">
    <name type="scientific">Pleuronectes platessa</name>
    <name type="common">European plaice</name>
    <dbReference type="NCBI Taxonomy" id="8262"/>
    <lineage>
        <taxon>Eukaryota</taxon>
        <taxon>Metazoa</taxon>
        <taxon>Chordata</taxon>
        <taxon>Craniata</taxon>
        <taxon>Vertebrata</taxon>
        <taxon>Euteleostomi</taxon>
        <taxon>Actinopterygii</taxon>
        <taxon>Neopterygii</taxon>
        <taxon>Teleostei</taxon>
        <taxon>Neoteleostei</taxon>
        <taxon>Acanthomorphata</taxon>
        <taxon>Carangaria</taxon>
        <taxon>Pleuronectiformes</taxon>
        <taxon>Pleuronectoidei</taxon>
        <taxon>Pleuronectidae</taxon>
        <taxon>Pleuronectes</taxon>
    </lineage>
</organism>
<feature type="region of interest" description="Disordered" evidence="1">
    <location>
        <begin position="53"/>
        <end position="98"/>
    </location>
</feature>
<sequence length="168" mass="18256">MVVRGEGGRSACKLTSRICRPLDVPSQPQKDTGQSFCPLRLIDEITVVRCSTAWGPPSHSGRGTNPPRGTGNQRATTHTPTQTLTPHALTHSPLHSSVSYTSKERKGGVWWRGDDCTAEALMRSQSHVGPDQRFLPQPVTYLSSLILLTTTQSASSPRSGLFCTVRAF</sequence>
<dbReference type="Proteomes" id="UP001153269">
    <property type="component" value="Unassembled WGS sequence"/>
</dbReference>
<evidence type="ECO:0000256" key="1">
    <source>
        <dbReference type="SAM" id="MobiDB-lite"/>
    </source>
</evidence>
<proteinExistence type="predicted"/>
<name>A0A9N7YLY8_PLEPL</name>
<evidence type="ECO:0000313" key="2">
    <source>
        <dbReference type="EMBL" id="CAB1436549.1"/>
    </source>
</evidence>
<protein>
    <submittedName>
        <fullName evidence="2">Uncharacterized protein</fullName>
    </submittedName>
</protein>